<name>A0A8S9Q2T4_BRACR</name>
<sequence length="67" mass="7340">MLTASVTLAPSPFPTGVPGRGVKDTHVYFPDISVCPVTGPMSFKFVPFLPSILPLKVLQKRREKRGE</sequence>
<dbReference type="Proteomes" id="UP000712600">
    <property type="component" value="Unassembled WGS sequence"/>
</dbReference>
<protein>
    <submittedName>
        <fullName evidence="1">Uncharacterized protein</fullName>
    </submittedName>
</protein>
<comment type="caution">
    <text evidence="1">The sequence shown here is derived from an EMBL/GenBank/DDBJ whole genome shotgun (WGS) entry which is preliminary data.</text>
</comment>
<dbReference type="AlphaFoldDB" id="A0A8S9Q2T4"/>
<organism evidence="1 2">
    <name type="scientific">Brassica cretica</name>
    <name type="common">Mustard</name>
    <dbReference type="NCBI Taxonomy" id="69181"/>
    <lineage>
        <taxon>Eukaryota</taxon>
        <taxon>Viridiplantae</taxon>
        <taxon>Streptophyta</taxon>
        <taxon>Embryophyta</taxon>
        <taxon>Tracheophyta</taxon>
        <taxon>Spermatophyta</taxon>
        <taxon>Magnoliopsida</taxon>
        <taxon>eudicotyledons</taxon>
        <taxon>Gunneridae</taxon>
        <taxon>Pentapetalae</taxon>
        <taxon>rosids</taxon>
        <taxon>malvids</taxon>
        <taxon>Brassicales</taxon>
        <taxon>Brassicaceae</taxon>
        <taxon>Brassiceae</taxon>
        <taxon>Brassica</taxon>
    </lineage>
</organism>
<evidence type="ECO:0000313" key="1">
    <source>
        <dbReference type="EMBL" id="KAF3526160.1"/>
    </source>
</evidence>
<accession>A0A8S9Q2T4</accession>
<reference evidence="1" key="1">
    <citation type="submission" date="2019-12" db="EMBL/GenBank/DDBJ databases">
        <title>Genome sequencing and annotation of Brassica cretica.</title>
        <authorList>
            <person name="Studholme D.J."/>
            <person name="Sarris P."/>
        </authorList>
    </citation>
    <scope>NUCLEOTIDE SEQUENCE</scope>
    <source>
        <strain evidence="1">PFS-109/04</strain>
        <tissue evidence="1">Leaf</tissue>
    </source>
</reference>
<proteinExistence type="predicted"/>
<dbReference type="EMBL" id="QGKX02001347">
    <property type="protein sequence ID" value="KAF3526160.1"/>
    <property type="molecule type" value="Genomic_DNA"/>
</dbReference>
<gene>
    <name evidence="1" type="ORF">F2Q69_00047782</name>
</gene>
<evidence type="ECO:0000313" key="2">
    <source>
        <dbReference type="Proteomes" id="UP000712600"/>
    </source>
</evidence>